<accession>A0A2P2J240</accession>
<dbReference type="EMBL" id="GGEC01007059">
    <property type="protein sequence ID" value="MBW87542.1"/>
    <property type="molecule type" value="Transcribed_RNA"/>
</dbReference>
<evidence type="ECO:0000313" key="1">
    <source>
        <dbReference type="EMBL" id="MBW87542.1"/>
    </source>
</evidence>
<protein>
    <submittedName>
        <fullName evidence="1">Uncharacterized protein</fullName>
    </submittedName>
</protein>
<reference evidence="1" key="1">
    <citation type="submission" date="2018-02" db="EMBL/GenBank/DDBJ databases">
        <title>Rhizophora mucronata_Transcriptome.</title>
        <authorList>
            <person name="Meera S.P."/>
            <person name="Sreeshan A."/>
            <person name="Augustine A."/>
        </authorList>
    </citation>
    <scope>NUCLEOTIDE SEQUENCE</scope>
    <source>
        <tissue evidence="1">Leaf</tissue>
    </source>
</reference>
<sequence>MPPIFLISNLRSNF</sequence>
<organism evidence="1">
    <name type="scientific">Rhizophora mucronata</name>
    <name type="common">Asiatic mangrove</name>
    <dbReference type="NCBI Taxonomy" id="61149"/>
    <lineage>
        <taxon>Eukaryota</taxon>
        <taxon>Viridiplantae</taxon>
        <taxon>Streptophyta</taxon>
        <taxon>Embryophyta</taxon>
        <taxon>Tracheophyta</taxon>
        <taxon>Spermatophyta</taxon>
        <taxon>Magnoliopsida</taxon>
        <taxon>eudicotyledons</taxon>
        <taxon>Gunneridae</taxon>
        <taxon>Pentapetalae</taxon>
        <taxon>rosids</taxon>
        <taxon>fabids</taxon>
        <taxon>Malpighiales</taxon>
        <taxon>Rhizophoraceae</taxon>
        <taxon>Rhizophora</taxon>
    </lineage>
</organism>
<name>A0A2P2J240_RHIMU</name>
<proteinExistence type="predicted"/>